<keyword evidence="2" id="KW-1185">Reference proteome</keyword>
<comment type="caution">
    <text evidence="1">The sequence shown here is derived from an EMBL/GenBank/DDBJ whole genome shotgun (WGS) entry which is preliminary data.</text>
</comment>
<reference evidence="1 2" key="1">
    <citation type="submission" date="2017-12" db="EMBL/GenBank/DDBJ databases">
        <authorList>
            <person name="Pombert J.-F."/>
            <person name="Haag K.L."/>
            <person name="Ebert D."/>
        </authorList>
    </citation>
    <scope>NUCLEOTIDE SEQUENCE [LARGE SCALE GENOMIC DNA]</scope>
    <source>
        <strain evidence="1">IL-G-3</strain>
    </source>
</reference>
<accession>A0A4Q9LSH4</accession>
<gene>
    <name evidence="1" type="ORF">CWI38_1163p0020</name>
</gene>
<evidence type="ECO:0000313" key="1">
    <source>
        <dbReference type="EMBL" id="TBU11518.1"/>
    </source>
</evidence>
<proteinExistence type="predicted"/>
<dbReference type="VEuPathDB" id="MicrosporidiaDB:CWI38_1163p0020"/>
<dbReference type="EMBL" id="PITK01001163">
    <property type="protein sequence ID" value="TBU11518.1"/>
    <property type="molecule type" value="Genomic_DNA"/>
</dbReference>
<name>A0A4Q9LSH4_9MICR</name>
<sequence>METKKTPTLERISQESAARKIFRSEPEIKKYHEKELIWCDEECKKTQSIAM</sequence>
<organism evidence="1 2">
    <name type="scientific">Hamiltosporidium tvaerminnensis</name>
    <dbReference type="NCBI Taxonomy" id="1176355"/>
    <lineage>
        <taxon>Eukaryota</taxon>
        <taxon>Fungi</taxon>
        <taxon>Fungi incertae sedis</taxon>
        <taxon>Microsporidia</taxon>
        <taxon>Dubosqiidae</taxon>
        <taxon>Hamiltosporidium</taxon>
    </lineage>
</organism>
<evidence type="ECO:0000313" key="2">
    <source>
        <dbReference type="Proteomes" id="UP000292282"/>
    </source>
</evidence>
<protein>
    <submittedName>
        <fullName evidence="1">Uncharacterized protein</fullName>
    </submittedName>
</protein>
<dbReference type="Proteomes" id="UP000292282">
    <property type="component" value="Unassembled WGS sequence"/>
</dbReference>
<dbReference type="AlphaFoldDB" id="A0A4Q9LSH4"/>